<reference evidence="1 2" key="1">
    <citation type="submission" date="2023-03" db="EMBL/GenBank/DDBJ databases">
        <title>Bacillus Genome Sequencing.</title>
        <authorList>
            <person name="Dunlap C."/>
        </authorList>
    </citation>
    <scope>NUCLEOTIDE SEQUENCE [LARGE SCALE GENOMIC DNA]</scope>
    <source>
        <strain evidence="1 2">BD-533</strain>
    </source>
</reference>
<sequence>MSRINDNGLWESSRFIGPEFKEAILRQRHELNRLPRPRLDEQEFELIAAAIGESYSTSCQITLKLYDPFDTVDVTGIVTKVEQHEKRVRIDYEDNWKWIDMNQIINAHTSGF</sequence>
<comment type="caution">
    <text evidence="1">The sequence shown here is derived from an EMBL/GenBank/DDBJ whole genome shotgun (WGS) entry which is preliminary data.</text>
</comment>
<dbReference type="Proteomes" id="UP001338137">
    <property type="component" value="Unassembled WGS sequence"/>
</dbReference>
<dbReference type="EMBL" id="JARLKY010000090">
    <property type="protein sequence ID" value="MEC0231271.1"/>
    <property type="molecule type" value="Genomic_DNA"/>
</dbReference>
<dbReference type="InterPro" id="IPR014962">
    <property type="entry name" value="YolD"/>
</dbReference>
<gene>
    <name evidence="1" type="ORF">P4I72_29655</name>
</gene>
<dbReference type="Pfam" id="PF08863">
    <property type="entry name" value="YolD"/>
    <property type="match status" value="1"/>
</dbReference>
<proteinExistence type="predicted"/>
<accession>A0ABU6GBF5</accession>
<keyword evidence="2" id="KW-1185">Reference proteome</keyword>
<name>A0ABU6GBF5_9BACL</name>
<protein>
    <submittedName>
        <fullName evidence="1">YolD-like family protein</fullName>
    </submittedName>
</protein>
<evidence type="ECO:0000313" key="2">
    <source>
        <dbReference type="Proteomes" id="UP001338137"/>
    </source>
</evidence>
<evidence type="ECO:0000313" key="1">
    <source>
        <dbReference type="EMBL" id="MEC0231271.1"/>
    </source>
</evidence>
<dbReference type="RefSeq" id="WP_326075240.1">
    <property type="nucleotide sequence ID" value="NZ_JARLKY010000090.1"/>
</dbReference>
<organism evidence="1 2">
    <name type="scientific">Paenibacillus alba</name>
    <dbReference type="NCBI Taxonomy" id="1197127"/>
    <lineage>
        <taxon>Bacteria</taxon>
        <taxon>Bacillati</taxon>
        <taxon>Bacillota</taxon>
        <taxon>Bacilli</taxon>
        <taxon>Bacillales</taxon>
        <taxon>Paenibacillaceae</taxon>
        <taxon>Paenibacillus</taxon>
    </lineage>
</organism>